<accession>H0G837</accession>
<dbReference type="Proteomes" id="UP000004038">
    <property type="component" value="Unassembled WGS sequence"/>
</dbReference>
<name>H0G837_RHIML</name>
<dbReference type="AlphaFoldDB" id="H0G837"/>
<organism evidence="1 2">
    <name type="scientific">Sinorhizobium meliloti CCNWSX0020</name>
    <dbReference type="NCBI Taxonomy" id="1107881"/>
    <lineage>
        <taxon>Bacteria</taxon>
        <taxon>Pseudomonadati</taxon>
        <taxon>Pseudomonadota</taxon>
        <taxon>Alphaproteobacteria</taxon>
        <taxon>Hyphomicrobiales</taxon>
        <taxon>Rhizobiaceae</taxon>
        <taxon>Sinorhizobium/Ensifer group</taxon>
        <taxon>Sinorhizobium</taxon>
    </lineage>
</organism>
<dbReference type="EMBL" id="AGVV01000084">
    <property type="protein sequence ID" value="EHK74554.1"/>
    <property type="molecule type" value="Genomic_DNA"/>
</dbReference>
<sequence>MRVPARGDDTGTANRLGDLIADWLGAITIGLTRYCSAAGSRIEKVAALAYLGPSKNAFRLSEL</sequence>
<gene>
    <name evidence="1" type="ORF">SM0020_28360</name>
</gene>
<proteinExistence type="predicted"/>
<dbReference type="PATRIC" id="fig|1107881.3.peg.5747"/>
<protein>
    <submittedName>
        <fullName evidence="1">Uncharacterized protein</fullName>
    </submittedName>
</protein>
<evidence type="ECO:0000313" key="1">
    <source>
        <dbReference type="EMBL" id="EHK74554.1"/>
    </source>
</evidence>
<reference evidence="1 2" key="1">
    <citation type="journal article" date="2012" name="J. Bacteriol.">
        <title>Draft Genome Sequence of Sinorhizobium meliloti CCNWSX0020, a Nitrogen-Fixing Symbiont with Copper Tolerance Capability Isolated from Lead-Zinc Mine Tailings.</title>
        <authorList>
            <person name="Li Z."/>
            <person name="Ma Z."/>
            <person name="Hao X."/>
            <person name="Wei G."/>
        </authorList>
    </citation>
    <scope>NUCLEOTIDE SEQUENCE [LARGE SCALE GENOMIC DNA]</scope>
    <source>
        <strain evidence="1 2">CCNWSX0020</strain>
    </source>
</reference>
<evidence type="ECO:0000313" key="2">
    <source>
        <dbReference type="Proteomes" id="UP000004038"/>
    </source>
</evidence>